<evidence type="ECO:0000313" key="1">
    <source>
        <dbReference type="EMBL" id="KAJ0043139.1"/>
    </source>
</evidence>
<keyword evidence="2" id="KW-1185">Reference proteome</keyword>
<dbReference type="Proteomes" id="UP001163603">
    <property type="component" value="Chromosome 4"/>
</dbReference>
<comment type="caution">
    <text evidence="1">The sequence shown here is derived from an EMBL/GenBank/DDBJ whole genome shotgun (WGS) entry which is preliminary data.</text>
</comment>
<reference evidence="2" key="1">
    <citation type="journal article" date="2023" name="G3 (Bethesda)">
        <title>Genome assembly and association tests identify interacting loci associated with vigor, precocity, and sex in interspecific pistachio rootstocks.</title>
        <authorList>
            <person name="Palmer W."/>
            <person name="Jacygrad E."/>
            <person name="Sagayaradj S."/>
            <person name="Cavanaugh K."/>
            <person name="Han R."/>
            <person name="Bertier L."/>
            <person name="Beede B."/>
            <person name="Kafkas S."/>
            <person name="Golino D."/>
            <person name="Preece J."/>
            <person name="Michelmore R."/>
        </authorList>
    </citation>
    <scope>NUCLEOTIDE SEQUENCE [LARGE SCALE GENOMIC DNA]</scope>
</reference>
<organism evidence="1 2">
    <name type="scientific">Pistacia integerrima</name>
    <dbReference type="NCBI Taxonomy" id="434235"/>
    <lineage>
        <taxon>Eukaryota</taxon>
        <taxon>Viridiplantae</taxon>
        <taxon>Streptophyta</taxon>
        <taxon>Embryophyta</taxon>
        <taxon>Tracheophyta</taxon>
        <taxon>Spermatophyta</taxon>
        <taxon>Magnoliopsida</taxon>
        <taxon>eudicotyledons</taxon>
        <taxon>Gunneridae</taxon>
        <taxon>Pentapetalae</taxon>
        <taxon>rosids</taxon>
        <taxon>malvids</taxon>
        <taxon>Sapindales</taxon>
        <taxon>Anacardiaceae</taxon>
        <taxon>Pistacia</taxon>
    </lineage>
</organism>
<protein>
    <submittedName>
        <fullName evidence="1">Uncharacterized protein</fullName>
    </submittedName>
</protein>
<evidence type="ECO:0000313" key="2">
    <source>
        <dbReference type="Proteomes" id="UP001163603"/>
    </source>
</evidence>
<sequence>MNPIAKAFTTWAGNTHFTFSVTQGIGNADLTIGFHHGYHGDGSPFDGHGGVLAHAFAPDDWRSHYDTDETWSVGAVEGAIDLESIALHEIGHLLGLGQSSVEGAIMFPTIPPGVTNGNLHGDDIQGIKALYSV</sequence>
<accession>A0ACC0YXM8</accession>
<dbReference type="EMBL" id="CM047739">
    <property type="protein sequence ID" value="KAJ0043139.1"/>
    <property type="molecule type" value="Genomic_DNA"/>
</dbReference>
<name>A0ACC0YXM8_9ROSI</name>
<gene>
    <name evidence="1" type="ORF">Pint_19419</name>
</gene>
<proteinExistence type="predicted"/>